<gene>
    <name evidence="2" type="ORF">DMAD_12396</name>
</gene>
<dbReference type="GO" id="GO:0004674">
    <property type="term" value="F:protein serine/threonine kinase activity"/>
    <property type="evidence" value="ECO:0007669"/>
    <property type="project" value="TreeGrafter"/>
</dbReference>
<sequence length="328" mass="36519">METPPRKSRKLSTDISSPIRIPASPMMKTLGFGSGVKVYRLDRSPRHGQIRTPWAIKRITQDAREKKDLIFNERILHEAEILKKLNHPNIVQFCGLVTTGEGLNTLVLEICGSSLGSVLDERREEDLGPLPAKLTNKVITDVARALDFLHTEARVLHGDLKSFNVLINGDFENCKLCDFGVALPLDEHGQVIGSRVYEGTDLWSAPEVIQQSKILDSKADIFSFGLVIYETLALVPPHTLNMDFADDKDNQQTDGDLMEELSDFTKSSLLLPYGTRPALPVAFQVSEEHESIVAMFFLCTNTSMEDRPTARNILQSIEDGATELKGND</sequence>
<dbReference type="InterPro" id="IPR008271">
    <property type="entry name" value="Ser/Thr_kinase_AS"/>
</dbReference>
<dbReference type="SMART" id="SM00220">
    <property type="entry name" value="S_TKc"/>
    <property type="match status" value="1"/>
</dbReference>
<evidence type="ECO:0000313" key="2">
    <source>
        <dbReference type="EMBL" id="BFF94875.1"/>
    </source>
</evidence>
<dbReference type="InterPro" id="IPR051681">
    <property type="entry name" value="Ser/Thr_Kinases-Pseudokinases"/>
</dbReference>
<name>A0AAU9FGR3_DROMD</name>
<dbReference type="Proteomes" id="UP001500889">
    <property type="component" value="Chromosome U"/>
</dbReference>
<dbReference type="PROSITE" id="PS00108">
    <property type="entry name" value="PROTEIN_KINASE_ST"/>
    <property type="match status" value="1"/>
</dbReference>
<reference evidence="2 3" key="1">
    <citation type="submission" date="2024-02" db="EMBL/GenBank/DDBJ databases">
        <title>A chromosome-level genome assembly of Drosophila madeirensis, a fruit fly species endemic to Madeira island.</title>
        <authorList>
            <person name="Tomihara K."/>
            <person name="Llopart A."/>
            <person name="Yamamoto D."/>
        </authorList>
    </citation>
    <scope>NUCLEOTIDE SEQUENCE [LARGE SCALE GENOMIC DNA]</scope>
    <source>
        <strain evidence="2 3">RF1</strain>
    </source>
</reference>
<keyword evidence="2" id="KW-0418">Kinase</keyword>
<dbReference type="PIRSF" id="PIRSF000654">
    <property type="entry name" value="Integrin-linked_kinase"/>
    <property type="match status" value="1"/>
</dbReference>
<keyword evidence="2" id="KW-0808">Transferase</keyword>
<dbReference type="PANTHER" id="PTHR44329">
    <property type="entry name" value="SERINE/THREONINE-PROTEIN KINASE TNNI3K-RELATED"/>
    <property type="match status" value="1"/>
</dbReference>
<dbReference type="InterPro" id="IPR011009">
    <property type="entry name" value="Kinase-like_dom_sf"/>
</dbReference>
<accession>A0AAU9FGR3</accession>
<organism evidence="2 3">
    <name type="scientific">Drosophila madeirensis</name>
    <name type="common">Fruit fly</name>
    <dbReference type="NCBI Taxonomy" id="30013"/>
    <lineage>
        <taxon>Eukaryota</taxon>
        <taxon>Metazoa</taxon>
        <taxon>Ecdysozoa</taxon>
        <taxon>Arthropoda</taxon>
        <taxon>Hexapoda</taxon>
        <taxon>Insecta</taxon>
        <taxon>Pterygota</taxon>
        <taxon>Neoptera</taxon>
        <taxon>Endopterygota</taxon>
        <taxon>Diptera</taxon>
        <taxon>Brachycera</taxon>
        <taxon>Muscomorpha</taxon>
        <taxon>Ephydroidea</taxon>
        <taxon>Drosophilidae</taxon>
        <taxon>Drosophila</taxon>
        <taxon>Sophophora</taxon>
    </lineage>
</organism>
<dbReference type="SUPFAM" id="SSF56112">
    <property type="entry name" value="Protein kinase-like (PK-like)"/>
    <property type="match status" value="1"/>
</dbReference>
<feature type="domain" description="Protein kinase" evidence="1">
    <location>
        <begin position="24"/>
        <end position="324"/>
    </location>
</feature>
<dbReference type="Gene3D" id="3.30.200.20">
    <property type="entry name" value="Phosphorylase Kinase, domain 1"/>
    <property type="match status" value="1"/>
</dbReference>
<keyword evidence="3" id="KW-1185">Reference proteome</keyword>
<dbReference type="PROSITE" id="PS50011">
    <property type="entry name" value="PROTEIN_KINASE_DOM"/>
    <property type="match status" value="1"/>
</dbReference>
<proteinExistence type="predicted"/>
<dbReference type="InterPro" id="IPR000719">
    <property type="entry name" value="Prot_kinase_dom"/>
</dbReference>
<dbReference type="EMBL" id="AP029264">
    <property type="protein sequence ID" value="BFF94875.1"/>
    <property type="molecule type" value="Genomic_DNA"/>
</dbReference>
<evidence type="ECO:0000313" key="3">
    <source>
        <dbReference type="Proteomes" id="UP001500889"/>
    </source>
</evidence>
<dbReference type="GO" id="GO:0005524">
    <property type="term" value="F:ATP binding"/>
    <property type="evidence" value="ECO:0007669"/>
    <property type="project" value="InterPro"/>
</dbReference>
<dbReference type="Pfam" id="PF00069">
    <property type="entry name" value="Pkinase"/>
    <property type="match status" value="1"/>
</dbReference>
<protein>
    <submittedName>
        <fullName evidence="2">Lymphokine-activated killer T-cell-originated protein kinase-like</fullName>
    </submittedName>
</protein>
<evidence type="ECO:0000259" key="1">
    <source>
        <dbReference type="PROSITE" id="PS50011"/>
    </source>
</evidence>
<dbReference type="AlphaFoldDB" id="A0AAU9FGR3"/>
<dbReference type="Gene3D" id="1.10.510.10">
    <property type="entry name" value="Transferase(Phosphotransferase) domain 1"/>
    <property type="match status" value="1"/>
</dbReference>